<gene>
    <name evidence="2" type="ORF">SAMN05216418_2861</name>
</gene>
<sequence>MLDAEAITKLLDGKSRVTPYVGRYVGQSDMLALVDLGDQRITVPFTGGFVPEVSETVHVWSIDGVLFMIGPTAPKPGGGVVATVSGDYVNVTTDFGTFLMPYGPPSDPPTSGDSVGINWSWPPWCMKLSTSPDPPPPPPAPGGGEPSGPVTRTAEFRAIDAGSTDRGSARWWTASPYALNSTYGAWFYGDQIKSTIPANAEFGSLEIFIVYSQRRGDPPRFALHSDARKGGVPGFGGYTTWAPGEGWQTPPDAAGWFNALKAGGDRWGVGLNQGGYNIFKSLAQDGMSGALRITWKA</sequence>
<proteinExistence type="predicted"/>
<reference evidence="2 3" key="1">
    <citation type="submission" date="2016-09" db="EMBL/GenBank/DDBJ databases">
        <authorList>
            <person name="Capua I."/>
            <person name="De Benedictis P."/>
            <person name="Joannis T."/>
            <person name="Lombin L.H."/>
            <person name="Cattoli G."/>
        </authorList>
    </citation>
    <scope>NUCLEOTIDE SEQUENCE [LARGE SCALE GENOMIC DNA]</scope>
    <source>
        <strain evidence="2 3">NIO-1002</strain>
    </source>
</reference>
<dbReference type="Proteomes" id="UP000183203">
    <property type="component" value="Unassembled WGS sequence"/>
</dbReference>
<feature type="compositionally biased region" description="Pro residues" evidence="1">
    <location>
        <begin position="132"/>
        <end position="141"/>
    </location>
</feature>
<dbReference type="EMBL" id="FMYG01000006">
    <property type="protein sequence ID" value="SDC71650.1"/>
    <property type="molecule type" value="Genomic_DNA"/>
</dbReference>
<evidence type="ECO:0000313" key="3">
    <source>
        <dbReference type="Proteomes" id="UP000183203"/>
    </source>
</evidence>
<dbReference type="STRING" id="993073.AS029_12905"/>
<protein>
    <submittedName>
        <fullName evidence="2">Uncharacterized protein</fullName>
    </submittedName>
</protein>
<accession>A0A1G6NUH2</accession>
<dbReference type="RefSeq" id="WP_058232992.1">
    <property type="nucleotide sequence ID" value="NZ_FMYG01000006.1"/>
</dbReference>
<evidence type="ECO:0000313" key="2">
    <source>
        <dbReference type="EMBL" id="SDC71650.1"/>
    </source>
</evidence>
<dbReference type="OrthoDB" id="5073742at2"/>
<dbReference type="AlphaFoldDB" id="A0A1G6NUH2"/>
<feature type="region of interest" description="Disordered" evidence="1">
    <location>
        <begin position="128"/>
        <end position="151"/>
    </location>
</feature>
<evidence type="ECO:0000256" key="1">
    <source>
        <dbReference type="SAM" id="MobiDB-lite"/>
    </source>
</evidence>
<name>A0A1G6NUH2_9MICO</name>
<organism evidence="2 3">
    <name type="scientific">Microbacterium enclense</name>
    <dbReference type="NCBI Taxonomy" id="993073"/>
    <lineage>
        <taxon>Bacteria</taxon>
        <taxon>Bacillati</taxon>
        <taxon>Actinomycetota</taxon>
        <taxon>Actinomycetes</taxon>
        <taxon>Micrococcales</taxon>
        <taxon>Microbacteriaceae</taxon>
        <taxon>Microbacterium</taxon>
    </lineage>
</organism>